<evidence type="ECO:0000256" key="10">
    <source>
        <dbReference type="ARBA" id="ARBA00030898"/>
    </source>
</evidence>
<sequence>MLWGIIPPWHQGDYKSHNVSTNNCRIENIKTSKLYSPILQNGGRCIIIAEGFYEWQTTVKSKTKQPYYIYMPQGDKNETKDTSEDKFSEINGWDGVKLIYMAGIYNIWKSEDIIIYSYSIITMESNDTMNWLHHRMPAILENDEQINAWLDVENVGADMALAYLKPVKILTYHLVSTIVNNSRNKSADCNKKISAGKGTQKTLTSFFSKTGKRKSDQDPEENSNKKIKHEKY</sequence>
<dbReference type="AlphaFoldDB" id="A0A212FAH6"/>
<evidence type="ECO:0000256" key="4">
    <source>
        <dbReference type="ARBA" id="ARBA00022763"/>
    </source>
</evidence>
<evidence type="ECO:0000256" key="12">
    <source>
        <dbReference type="SAM" id="MobiDB-lite"/>
    </source>
</evidence>
<evidence type="ECO:0000256" key="2">
    <source>
        <dbReference type="ARBA" id="ARBA00015888"/>
    </source>
</evidence>
<dbReference type="GO" id="GO:0016829">
    <property type="term" value="F:lyase activity"/>
    <property type="evidence" value="ECO:0007669"/>
    <property type="project" value="UniProtKB-KW"/>
</dbReference>
<organism evidence="13 14">
    <name type="scientific">Danaus plexippus plexippus</name>
    <dbReference type="NCBI Taxonomy" id="278856"/>
    <lineage>
        <taxon>Eukaryota</taxon>
        <taxon>Metazoa</taxon>
        <taxon>Ecdysozoa</taxon>
        <taxon>Arthropoda</taxon>
        <taxon>Hexapoda</taxon>
        <taxon>Insecta</taxon>
        <taxon>Pterygota</taxon>
        <taxon>Neoptera</taxon>
        <taxon>Endopterygota</taxon>
        <taxon>Lepidoptera</taxon>
        <taxon>Glossata</taxon>
        <taxon>Ditrysia</taxon>
        <taxon>Papilionoidea</taxon>
        <taxon>Nymphalidae</taxon>
        <taxon>Danainae</taxon>
        <taxon>Danaini</taxon>
        <taxon>Danaina</taxon>
        <taxon>Danaus</taxon>
        <taxon>Danaus</taxon>
    </lineage>
</organism>
<dbReference type="Pfam" id="PF02586">
    <property type="entry name" value="SRAP"/>
    <property type="match status" value="1"/>
</dbReference>
<evidence type="ECO:0000256" key="8">
    <source>
        <dbReference type="ARBA" id="ARBA00023239"/>
    </source>
</evidence>
<evidence type="ECO:0000256" key="9">
    <source>
        <dbReference type="ARBA" id="ARBA00030390"/>
    </source>
</evidence>
<keyword evidence="14" id="KW-1185">Reference proteome</keyword>
<gene>
    <name evidence="13" type="ORF">KGM_204993</name>
</gene>
<dbReference type="GO" id="GO:0008233">
    <property type="term" value="F:peptidase activity"/>
    <property type="evidence" value="ECO:0007669"/>
    <property type="project" value="UniProtKB-KW"/>
</dbReference>
<proteinExistence type="inferred from homology"/>
<dbReference type="InterPro" id="IPR003738">
    <property type="entry name" value="SRAP"/>
</dbReference>
<dbReference type="eggNOG" id="KOG2618">
    <property type="taxonomic scope" value="Eukaryota"/>
</dbReference>
<evidence type="ECO:0000256" key="7">
    <source>
        <dbReference type="ARBA" id="ARBA00023125"/>
    </source>
</evidence>
<evidence type="ECO:0000256" key="11">
    <source>
        <dbReference type="ARBA" id="ARBA00031130"/>
    </source>
</evidence>
<dbReference type="KEGG" id="dpl:KGM_204993"/>
<dbReference type="SUPFAM" id="SSF143081">
    <property type="entry name" value="BB1717-like"/>
    <property type="match status" value="1"/>
</dbReference>
<keyword evidence="5" id="KW-0378">Hydrolase</keyword>
<dbReference type="Gene3D" id="3.90.1680.10">
    <property type="entry name" value="SOS response associated peptidase-like"/>
    <property type="match status" value="1"/>
</dbReference>
<keyword evidence="8" id="KW-0456">Lyase</keyword>
<evidence type="ECO:0000313" key="14">
    <source>
        <dbReference type="Proteomes" id="UP000007151"/>
    </source>
</evidence>
<dbReference type="Proteomes" id="UP000007151">
    <property type="component" value="Unassembled WGS sequence"/>
</dbReference>
<evidence type="ECO:0000256" key="6">
    <source>
        <dbReference type="ARBA" id="ARBA00023124"/>
    </source>
</evidence>
<evidence type="ECO:0000256" key="3">
    <source>
        <dbReference type="ARBA" id="ARBA00022670"/>
    </source>
</evidence>
<dbReference type="PANTHER" id="PTHR13604:SF0">
    <property type="entry name" value="ABASIC SITE PROCESSING PROTEIN HMCES"/>
    <property type="match status" value="1"/>
</dbReference>
<dbReference type="GO" id="GO:0003697">
    <property type="term" value="F:single-stranded DNA binding"/>
    <property type="evidence" value="ECO:0007669"/>
    <property type="project" value="InterPro"/>
</dbReference>
<accession>A0A212FAH6</accession>
<dbReference type="EMBL" id="AGBW02009471">
    <property type="protein sequence ID" value="OWR50744.1"/>
    <property type="molecule type" value="Genomic_DNA"/>
</dbReference>
<dbReference type="PANTHER" id="PTHR13604">
    <property type="entry name" value="DC12-RELATED"/>
    <property type="match status" value="1"/>
</dbReference>
<comment type="similarity">
    <text evidence="1">Belongs to the SOS response-associated peptidase family.</text>
</comment>
<feature type="region of interest" description="Disordered" evidence="12">
    <location>
        <begin position="207"/>
        <end position="232"/>
    </location>
</feature>
<dbReference type="FunCoup" id="A0A212FAH6">
    <property type="interactions" value="784"/>
</dbReference>
<dbReference type="GO" id="GO:0106300">
    <property type="term" value="P:protein-DNA covalent cross-linking repair"/>
    <property type="evidence" value="ECO:0007669"/>
    <property type="project" value="InterPro"/>
</dbReference>
<name>A0A212FAH6_DANPL</name>
<reference evidence="13 14" key="1">
    <citation type="journal article" date="2011" name="Cell">
        <title>The monarch butterfly genome yields insights into long-distance migration.</title>
        <authorList>
            <person name="Zhan S."/>
            <person name="Merlin C."/>
            <person name="Boore J.L."/>
            <person name="Reppert S.M."/>
        </authorList>
    </citation>
    <scope>NUCLEOTIDE SEQUENCE [LARGE SCALE GENOMIC DNA]</scope>
    <source>
        <strain evidence="13">F-2</strain>
    </source>
</reference>
<keyword evidence="3" id="KW-0645">Protease</keyword>
<dbReference type="InParanoid" id="A0A212FAH6"/>
<evidence type="ECO:0000313" key="13">
    <source>
        <dbReference type="EMBL" id="OWR50744.1"/>
    </source>
</evidence>
<evidence type="ECO:0000256" key="5">
    <source>
        <dbReference type="ARBA" id="ARBA00022801"/>
    </source>
</evidence>
<dbReference type="GO" id="GO:0006508">
    <property type="term" value="P:proteolysis"/>
    <property type="evidence" value="ECO:0007669"/>
    <property type="project" value="UniProtKB-KW"/>
</dbReference>
<keyword evidence="6" id="KW-0190">Covalent protein-DNA linkage</keyword>
<keyword evidence="7" id="KW-0238">DNA-binding</keyword>
<comment type="caution">
    <text evidence="13">The sequence shown here is derived from an EMBL/GenBank/DDBJ whole genome shotgun (WGS) entry which is preliminary data.</text>
</comment>
<protein>
    <recommendedName>
        <fullName evidence="2">Abasic site processing protein HMCES</fullName>
    </recommendedName>
    <alternativeName>
        <fullName evidence="9">Embryonic stem cell-specific 5-hydroxymethylcytosine-binding protein</fullName>
    </alternativeName>
    <alternativeName>
        <fullName evidence="10">Peptidase HMCES</fullName>
    </alternativeName>
    <alternativeName>
        <fullName evidence="11">SRAP domain-containing protein 1</fullName>
    </alternativeName>
</protein>
<keyword evidence="4" id="KW-0227">DNA damage</keyword>
<dbReference type="STRING" id="278856.A0A212FAH6"/>
<evidence type="ECO:0000256" key="1">
    <source>
        <dbReference type="ARBA" id="ARBA00008136"/>
    </source>
</evidence>
<dbReference type="InterPro" id="IPR036590">
    <property type="entry name" value="SRAP-like"/>
</dbReference>